<accession>A0A3N1P357</accession>
<proteinExistence type="predicted"/>
<name>A0A3N1P357_9GAMM</name>
<dbReference type="RefSeq" id="WP_123638204.1">
    <property type="nucleotide sequence ID" value="NZ_RJUK01000001.1"/>
</dbReference>
<dbReference type="EMBL" id="RJUK01000001">
    <property type="protein sequence ID" value="ROQ21170.1"/>
    <property type="molecule type" value="Genomic_DNA"/>
</dbReference>
<reference evidence="2 3" key="1">
    <citation type="submission" date="2018-11" db="EMBL/GenBank/DDBJ databases">
        <title>Genomic Encyclopedia of Type Strains, Phase IV (KMG-IV): sequencing the most valuable type-strain genomes for metagenomic binning, comparative biology and taxonomic classification.</title>
        <authorList>
            <person name="Goeker M."/>
        </authorList>
    </citation>
    <scope>NUCLEOTIDE SEQUENCE [LARGE SCALE GENOMIC DNA]</scope>
    <source>
        <strain evidence="2 3">DSM 16974</strain>
    </source>
</reference>
<evidence type="ECO:0000256" key="1">
    <source>
        <dbReference type="SAM" id="Phobius"/>
    </source>
</evidence>
<feature type="transmembrane region" description="Helical" evidence="1">
    <location>
        <begin position="7"/>
        <end position="24"/>
    </location>
</feature>
<comment type="caution">
    <text evidence="2">The sequence shown here is derived from an EMBL/GenBank/DDBJ whole genome shotgun (WGS) entry which is preliminary data.</text>
</comment>
<keyword evidence="1" id="KW-0812">Transmembrane</keyword>
<evidence type="ECO:0000313" key="3">
    <source>
        <dbReference type="Proteomes" id="UP000273643"/>
    </source>
</evidence>
<organism evidence="2 3">
    <name type="scientific">Marinimicrobium koreense</name>
    <dbReference type="NCBI Taxonomy" id="306545"/>
    <lineage>
        <taxon>Bacteria</taxon>
        <taxon>Pseudomonadati</taxon>
        <taxon>Pseudomonadota</taxon>
        <taxon>Gammaproteobacteria</taxon>
        <taxon>Cellvibrionales</taxon>
        <taxon>Cellvibrionaceae</taxon>
        <taxon>Marinimicrobium</taxon>
    </lineage>
</organism>
<sequence>MKHRESRTVGAICLGLAILFLVLGDYLLSVPLAVYGILCFVLPEKLFATREQLDAMRKRRKDKSGKRPITLPWYQSPVIVGIVIASVIFGYYALA</sequence>
<protein>
    <submittedName>
        <fullName evidence="2">Uncharacterized protein</fullName>
    </submittedName>
</protein>
<keyword evidence="3" id="KW-1185">Reference proteome</keyword>
<feature type="transmembrane region" description="Helical" evidence="1">
    <location>
        <begin position="69"/>
        <end position="94"/>
    </location>
</feature>
<dbReference type="AlphaFoldDB" id="A0A3N1P357"/>
<evidence type="ECO:0000313" key="2">
    <source>
        <dbReference type="EMBL" id="ROQ21170.1"/>
    </source>
</evidence>
<dbReference type="Proteomes" id="UP000273643">
    <property type="component" value="Unassembled WGS sequence"/>
</dbReference>
<gene>
    <name evidence="2" type="ORF">EDC38_1793</name>
</gene>
<keyword evidence="1" id="KW-1133">Transmembrane helix</keyword>
<keyword evidence="1" id="KW-0472">Membrane</keyword>